<dbReference type="PRINTS" id="PR00080">
    <property type="entry name" value="SDRFAMILY"/>
</dbReference>
<gene>
    <name evidence="5" type="primary">yghA</name>
    <name evidence="5" type="ORF">JSE7799_00902</name>
</gene>
<dbReference type="FunFam" id="3.40.50.720:FF:000097">
    <property type="entry name" value="SDR family oxidoreductase"/>
    <property type="match status" value="1"/>
</dbReference>
<feature type="compositionally biased region" description="Basic and acidic residues" evidence="4">
    <location>
        <begin position="35"/>
        <end position="50"/>
    </location>
</feature>
<evidence type="ECO:0000256" key="4">
    <source>
        <dbReference type="SAM" id="MobiDB-lite"/>
    </source>
</evidence>
<dbReference type="PROSITE" id="PS00061">
    <property type="entry name" value="ADH_SHORT"/>
    <property type="match status" value="1"/>
</dbReference>
<dbReference type="InterPro" id="IPR036291">
    <property type="entry name" value="NAD(P)-bd_dom_sf"/>
</dbReference>
<dbReference type="PRINTS" id="PR00081">
    <property type="entry name" value="GDHRDH"/>
</dbReference>
<dbReference type="OrthoDB" id="198783at2"/>
<dbReference type="RefSeq" id="WP_083480261.1">
    <property type="nucleotide sequence ID" value="NZ_CYPR01000050.1"/>
</dbReference>
<dbReference type="STRING" id="313367.JSE7799_00902"/>
<dbReference type="Proteomes" id="UP000049455">
    <property type="component" value="Unassembled WGS sequence"/>
</dbReference>
<dbReference type="SUPFAM" id="SSF51735">
    <property type="entry name" value="NAD(P)-binding Rossmann-fold domains"/>
    <property type="match status" value="1"/>
</dbReference>
<keyword evidence="6" id="KW-1185">Reference proteome</keyword>
<dbReference type="Pfam" id="PF13561">
    <property type="entry name" value="adh_short_C2"/>
    <property type="match status" value="1"/>
</dbReference>
<dbReference type="Gene3D" id="3.40.50.720">
    <property type="entry name" value="NAD(P)-binding Rossmann-like Domain"/>
    <property type="match status" value="1"/>
</dbReference>
<evidence type="ECO:0000256" key="3">
    <source>
        <dbReference type="ARBA" id="ARBA00067437"/>
    </source>
</evidence>
<organism evidence="5 6">
    <name type="scientific">Jannaschia seosinensis</name>
    <dbReference type="NCBI Taxonomy" id="313367"/>
    <lineage>
        <taxon>Bacteria</taxon>
        <taxon>Pseudomonadati</taxon>
        <taxon>Pseudomonadota</taxon>
        <taxon>Alphaproteobacteria</taxon>
        <taxon>Rhodobacterales</taxon>
        <taxon>Roseobacteraceae</taxon>
        <taxon>Jannaschia</taxon>
    </lineage>
</organism>
<dbReference type="InterPro" id="IPR002347">
    <property type="entry name" value="SDR_fam"/>
</dbReference>
<keyword evidence="2 5" id="KW-0560">Oxidoreductase</keyword>
<dbReference type="InterPro" id="IPR020904">
    <property type="entry name" value="Sc_DH/Rdtase_CS"/>
</dbReference>
<dbReference type="EMBL" id="CYPR01000050">
    <property type="protein sequence ID" value="CUH31244.1"/>
    <property type="molecule type" value="Genomic_DNA"/>
</dbReference>
<name>A0A0M7B5X4_9RHOB</name>
<feature type="compositionally biased region" description="Low complexity" evidence="4">
    <location>
        <begin position="15"/>
        <end position="27"/>
    </location>
</feature>
<evidence type="ECO:0000313" key="5">
    <source>
        <dbReference type="EMBL" id="CUH31244.1"/>
    </source>
</evidence>
<feature type="compositionally biased region" description="Basic and acidic residues" evidence="4">
    <location>
        <begin position="1"/>
        <end position="11"/>
    </location>
</feature>
<dbReference type="GO" id="GO:0016614">
    <property type="term" value="F:oxidoreductase activity, acting on CH-OH group of donors"/>
    <property type="evidence" value="ECO:0007669"/>
    <property type="project" value="UniProtKB-ARBA"/>
</dbReference>
<evidence type="ECO:0000313" key="6">
    <source>
        <dbReference type="Proteomes" id="UP000049455"/>
    </source>
</evidence>
<proteinExistence type="inferred from homology"/>
<protein>
    <recommendedName>
        <fullName evidence="3">Uncharacterized oxidoreductase YghA</fullName>
    </recommendedName>
</protein>
<evidence type="ECO:0000256" key="2">
    <source>
        <dbReference type="ARBA" id="ARBA00023002"/>
    </source>
</evidence>
<dbReference type="PANTHER" id="PTHR48107:SF16">
    <property type="entry name" value="NADPH-DEPENDENT ALDEHYDE REDUCTASE 1, CHLOROPLASTIC"/>
    <property type="match status" value="1"/>
</dbReference>
<sequence>MAKGPELRDPRTLYSQPPFSQQEQSEPGLAQDMKPLPDHGEESYKGSGRLEGRRALITGGDSGIGRAVAIAYAREGAEVCINYLPTEEPDADQVSTLLKDERRTLHRMPGDVSEEKVARKLVTDAADKMGGLDILVINAGKQVTQPDVTRISSEQFDQTMKVNVYAMFWMTQEALEIMPPGGSIINVTSIQGYRPSPQILDYATTKFAIRGFTEGLAPMALERGIRVNAVAPGPFWTALQPSHGQPMEKVEHFGEGAPMGRPGQPAEIASAFVYLASNEASYTVGEILAVTGGKPTS</sequence>
<comment type="similarity">
    <text evidence="1">Belongs to the short-chain dehydrogenases/reductases (SDR) family.</text>
</comment>
<dbReference type="PANTHER" id="PTHR48107">
    <property type="entry name" value="NADPH-DEPENDENT ALDEHYDE REDUCTASE-LIKE PROTEIN, CHLOROPLASTIC-RELATED"/>
    <property type="match status" value="1"/>
</dbReference>
<feature type="region of interest" description="Disordered" evidence="4">
    <location>
        <begin position="1"/>
        <end position="50"/>
    </location>
</feature>
<evidence type="ECO:0000256" key="1">
    <source>
        <dbReference type="ARBA" id="ARBA00006484"/>
    </source>
</evidence>
<reference evidence="5 6" key="1">
    <citation type="submission" date="2015-09" db="EMBL/GenBank/DDBJ databases">
        <authorList>
            <person name="Jackson K.R."/>
            <person name="Lunt B.L."/>
            <person name="Fisher J.N.B."/>
            <person name="Gardner A.V."/>
            <person name="Bailey M.E."/>
            <person name="Deus L.M."/>
            <person name="Earl A.S."/>
            <person name="Gibby P.D."/>
            <person name="Hartmann K.A."/>
            <person name="Liu J.E."/>
            <person name="Manci A.M."/>
            <person name="Nielsen D.A."/>
            <person name="Solomon M.B."/>
            <person name="Breakwell D.P."/>
            <person name="Burnett S.H."/>
            <person name="Grose J.H."/>
        </authorList>
    </citation>
    <scope>NUCLEOTIDE SEQUENCE [LARGE SCALE GENOMIC DNA]</scope>
    <source>
        <strain evidence="5 6">CECT 7799</strain>
    </source>
</reference>
<dbReference type="AlphaFoldDB" id="A0A0M7B5X4"/>
<accession>A0A0M7B5X4</accession>